<feature type="domain" description="Myosin motor" evidence="11">
    <location>
        <begin position="48"/>
        <end position="738"/>
    </location>
</feature>
<evidence type="ECO:0000256" key="6">
    <source>
        <dbReference type="ARBA" id="ARBA00023123"/>
    </source>
</evidence>
<protein>
    <recommendedName>
        <fullName evidence="15">Myosin motor domain-containing protein</fullName>
    </recommendedName>
</protein>
<dbReference type="InterPro" id="IPR001609">
    <property type="entry name" value="Myosin_head_motor_dom-like"/>
</dbReference>
<dbReference type="SMART" id="SM00064">
    <property type="entry name" value="FYVE"/>
    <property type="match status" value="1"/>
</dbReference>
<dbReference type="GO" id="GO:0051015">
    <property type="term" value="F:actin filament binding"/>
    <property type="evidence" value="ECO:0007669"/>
    <property type="project" value="TreeGrafter"/>
</dbReference>
<keyword evidence="7 9" id="KW-0505">Motor protein</keyword>
<keyword evidence="4" id="KW-0862">Zinc</keyword>
<organism evidence="13 14">
    <name type="scientific">Aphanomyces astaci</name>
    <name type="common">Crayfish plague agent</name>
    <dbReference type="NCBI Taxonomy" id="112090"/>
    <lineage>
        <taxon>Eukaryota</taxon>
        <taxon>Sar</taxon>
        <taxon>Stramenopiles</taxon>
        <taxon>Oomycota</taxon>
        <taxon>Saprolegniomycetes</taxon>
        <taxon>Saprolegniales</taxon>
        <taxon>Verrucalvaceae</taxon>
        <taxon>Aphanomyces</taxon>
    </lineage>
</organism>
<dbReference type="GO" id="GO:0007015">
    <property type="term" value="P:actin filament organization"/>
    <property type="evidence" value="ECO:0007669"/>
    <property type="project" value="TreeGrafter"/>
</dbReference>
<dbReference type="GO" id="GO:0005737">
    <property type="term" value="C:cytoplasm"/>
    <property type="evidence" value="ECO:0007669"/>
    <property type="project" value="TreeGrafter"/>
</dbReference>
<keyword evidence="6 9" id="KW-0518">Myosin</keyword>
<keyword evidence="3" id="KW-0863">Zinc-finger</keyword>
<dbReference type="Gene3D" id="1.10.10.820">
    <property type="match status" value="1"/>
</dbReference>
<dbReference type="PANTHER" id="PTHR13140:SF729">
    <property type="entry name" value="UNCONVENTIONAL MYOSIN-IE"/>
    <property type="match status" value="1"/>
</dbReference>
<dbReference type="InterPro" id="IPR036961">
    <property type="entry name" value="Kinesin_motor_dom_sf"/>
</dbReference>
<reference evidence="13 14" key="1">
    <citation type="submission" date="2018-08" db="EMBL/GenBank/DDBJ databases">
        <title>Aphanomyces genome sequencing and annotation.</title>
        <authorList>
            <person name="Minardi D."/>
            <person name="Oidtmann B."/>
            <person name="Van Der Giezen M."/>
            <person name="Studholme D.J."/>
        </authorList>
    </citation>
    <scope>NUCLEOTIDE SEQUENCE [LARGE SCALE GENOMIC DNA]</scope>
    <source>
        <strain evidence="13 14">Da</strain>
    </source>
</reference>
<dbReference type="Gene3D" id="3.30.40.10">
    <property type="entry name" value="Zinc/RING finger domain, C3HC4 (zinc finger)"/>
    <property type="match status" value="1"/>
</dbReference>
<sequence>VATPSERNLRLFTSFTVHLQYQGAEMGRPSKKLPKRGASTMDMERMAIGVDDMVLLPSVSENGILENLKARHGGDQIYTFIGHVLVCVNPYKWLDIYNENMMRYYAHKQRIDVVPHVFATAEETYRTMVRDEENQCVIISGESGAGKTEASKQIQNYIAGISGSGEGVDKVKRTFLESNPLLEAFGNAKTVRNNNSSRFGKYFELLFDAAGRPQGGHVTNYLLEKSRIVKPGKGERNFHIFYQLLAGLPDAARTSFGLSSKASDFQYLRASGCYTVDDLNDAEEFQATMAAMQHVGIKKKQIELVVQMLAGILHLGNVNFEPVQVQNAEGSRVALNGATESSLDLACRHLGLTAPELSRAFCYKWLHTMAPGGKVESYEVPQNPDQATSQRDAIAKFLYASMFDFLVERINNALDVDNTLHKATDLASIGILDIYGFEIFDSNGFEQFCINYVNEKLQQIFIELTLQSEQAEYAREGYVENRLVVCDLIEGKGPPPGIFFILDDTIKTMHSQHGDGVDLTFLEKMARVHKGHAHFSKRGRQFEIKHYAGSVQYSVLGFGEANKENVMALVHQSSNKLIQYLFHQTNEEGDESQPGRKKLALTAGTKIRTQCAALVAALMDCQPHYVRCIKSNDRKQPHNIDDKRVLHQIQYLGLLENVKVRRAGYAYRGDYGRFLDRFKWLAKETSREFSGKDAAGCKYIVKAAQKDIPALQDEVQWGQTMLFIRTPEAFFALEKLRERTFGVFVSRIQRAWTKYAGRRHLLQLSADISKLYAKQGKGRQRVSLYRPFDTDYCRDSQVRAAILAVLQYHGDDTSKLLFCDNVDKISKLGIRQPNFYLVVTASAMYILEGQDPASSVDPKAVVPPLVSLRRRLPLSAIEGIVMSPFADPFLVLRITQTPVLPTPDVSHWKDNKSSASCMATNKKFSLFTRRHHCRVTGNLYCADVVSNLHPVPDRGCYTPVRVVDSVVGYFSTDMAEDVCLASEKKTEIAVVIVNALRTISITFDKAIRLRTASVLSTSPSDTLTFETGTATAITVRPGNIVITVAAADQVPAQYLEARKKRERRRKKQRDAQRAADEAIRTARREVREKEREEERLRRVAEKKARKASERAKRSSSGANLATNGANVRKFGEQLAQPQSNATSELAAALARRRGN</sequence>
<feature type="binding site" evidence="9">
    <location>
        <begin position="141"/>
        <end position="148"/>
    </location>
    <ligand>
        <name>ATP</name>
        <dbReference type="ChEBI" id="CHEBI:30616"/>
    </ligand>
</feature>
<dbReference type="SUPFAM" id="SSF57903">
    <property type="entry name" value="FYVE/PHD zinc finger"/>
    <property type="match status" value="1"/>
</dbReference>
<dbReference type="Proteomes" id="UP000285430">
    <property type="component" value="Unassembled WGS sequence"/>
</dbReference>
<evidence type="ECO:0000259" key="11">
    <source>
        <dbReference type="PROSITE" id="PS51456"/>
    </source>
</evidence>
<evidence type="ECO:0008006" key="15">
    <source>
        <dbReference type="Google" id="ProtNLM"/>
    </source>
</evidence>
<dbReference type="Pfam" id="PF01363">
    <property type="entry name" value="FYVE"/>
    <property type="match status" value="1"/>
</dbReference>
<dbReference type="InterPro" id="IPR027417">
    <property type="entry name" value="P-loop_NTPase"/>
</dbReference>
<accession>A0A3R6XXF4</accession>
<evidence type="ECO:0000256" key="1">
    <source>
        <dbReference type="ARBA" id="ARBA00022723"/>
    </source>
</evidence>
<dbReference type="GO" id="GO:0008270">
    <property type="term" value="F:zinc ion binding"/>
    <property type="evidence" value="ECO:0007669"/>
    <property type="project" value="UniProtKB-KW"/>
</dbReference>
<gene>
    <name evidence="13" type="ORF">DYB37_001389</name>
</gene>
<keyword evidence="8 9" id="KW-0009">Actin-binding</keyword>
<dbReference type="SUPFAM" id="SSF52540">
    <property type="entry name" value="P-loop containing nucleoside triphosphate hydrolases"/>
    <property type="match status" value="1"/>
</dbReference>
<comment type="caution">
    <text evidence="13">The sequence shown here is derived from an EMBL/GenBank/DDBJ whole genome shotgun (WGS) entry which is preliminary data.</text>
</comment>
<dbReference type="Pfam" id="PF00063">
    <property type="entry name" value="Myosin_head"/>
    <property type="match status" value="1"/>
</dbReference>
<comment type="similarity">
    <text evidence="9">Belongs to the TRAFAC class myosin-kinesin ATPase superfamily. Myosin family.</text>
</comment>
<dbReference type="InterPro" id="IPR011011">
    <property type="entry name" value="Znf_FYVE_PHD"/>
</dbReference>
<feature type="compositionally biased region" description="Basic and acidic residues" evidence="10">
    <location>
        <begin position="1069"/>
        <end position="1112"/>
    </location>
</feature>
<dbReference type="GO" id="GO:0000146">
    <property type="term" value="F:microfilament motor activity"/>
    <property type="evidence" value="ECO:0007669"/>
    <property type="project" value="TreeGrafter"/>
</dbReference>
<dbReference type="GO" id="GO:0005886">
    <property type="term" value="C:plasma membrane"/>
    <property type="evidence" value="ECO:0007669"/>
    <property type="project" value="TreeGrafter"/>
</dbReference>
<dbReference type="SMART" id="SM00242">
    <property type="entry name" value="MYSc"/>
    <property type="match status" value="1"/>
</dbReference>
<evidence type="ECO:0000256" key="4">
    <source>
        <dbReference type="ARBA" id="ARBA00022833"/>
    </source>
</evidence>
<dbReference type="Gene3D" id="1.20.120.720">
    <property type="entry name" value="Myosin VI head, motor domain, U50 subdomain"/>
    <property type="match status" value="1"/>
</dbReference>
<dbReference type="PRINTS" id="PR00193">
    <property type="entry name" value="MYOSINHEAVY"/>
</dbReference>
<dbReference type="Gene3D" id="1.20.58.530">
    <property type="match status" value="1"/>
</dbReference>
<keyword evidence="2 9" id="KW-0547">Nucleotide-binding</keyword>
<evidence type="ECO:0000256" key="3">
    <source>
        <dbReference type="ARBA" id="ARBA00022771"/>
    </source>
</evidence>
<dbReference type="InterPro" id="IPR010926">
    <property type="entry name" value="Myosin_TH1"/>
</dbReference>
<dbReference type="PROSITE" id="PS51757">
    <property type="entry name" value="TH1"/>
    <property type="match status" value="1"/>
</dbReference>
<dbReference type="PANTHER" id="PTHR13140">
    <property type="entry name" value="MYOSIN"/>
    <property type="match status" value="1"/>
</dbReference>
<dbReference type="Gene3D" id="1.20.5.4820">
    <property type="match status" value="1"/>
</dbReference>
<proteinExistence type="inferred from homology"/>
<keyword evidence="5 9" id="KW-0067">ATP-binding</keyword>
<dbReference type="AlphaFoldDB" id="A0A3R6XXF4"/>
<dbReference type="PROSITE" id="PS51456">
    <property type="entry name" value="MYOSIN_MOTOR"/>
    <property type="match status" value="1"/>
</dbReference>
<evidence type="ECO:0000256" key="10">
    <source>
        <dbReference type="SAM" id="MobiDB-lite"/>
    </source>
</evidence>
<feature type="region of interest" description="Actin-binding" evidence="9">
    <location>
        <begin position="611"/>
        <end position="633"/>
    </location>
</feature>
<feature type="region of interest" description="Disordered" evidence="10">
    <location>
        <begin position="1060"/>
        <end position="1155"/>
    </location>
</feature>
<feature type="domain" description="TH1" evidence="12">
    <location>
        <begin position="777"/>
        <end position="994"/>
    </location>
</feature>
<name>A0A3R6XXF4_APHAT</name>
<dbReference type="InterPro" id="IPR000306">
    <property type="entry name" value="Znf_FYVE"/>
</dbReference>
<evidence type="ECO:0000256" key="7">
    <source>
        <dbReference type="ARBA" id="ARBA00023175"/>
    </source>
</evidence>
<dbReference type="GO" id="GO:0006897">
    <property type="term" value="P:endocytosis"/>
    <property type="evidence" value="ECO:0007669"/>
    <property type="project" value="TreeGrafter"/>
</dbReference>
<dbReference type="VEuPathDB" id="FungiDB:H257_06448"/>
<evidence type="ECO:0000313" key="13">
    <source>
        <dbReference type="EMBL" id="RHZ14923.1"/>
    </source>
</evidence>
<dbReference type="Pfam" id="PF06017">
    <property type="entry name" value="Myosin_TH1"/>
    <property type="match status" value="1"/>
</dbReference>
<evidence type="ECO:0000256" key="9">
    <source>
        <dbReference type="PROSITE-ProRule" id="PRU00782"/>
    </source>
</evidence>
<feature type="non-terminal residue" evidence="13">
    <location>
        <position position="1"/>
    </location>
</feature>
<dbReference type="InterPro" id="IPR013083">
    <property type="entry name" value="Znf_RING/FYVE/PHD"/>
</dbReference>
<dbReference type="EMBL" id="QUTH01004215">
    <property type="protein sequence ID" value="RHZ14923.1"/>
    <property type="molecule type" value="Genomic_DNA"/>
</dbReference>
<evidence type="ECO:0000256" key="5">
    <source>
        <dbReference type="ARBA" id="ARBA00022840"/>
    </source>
</evidence>
<evidence type="ECO:0000256" key="8">
    <source>
        <dbReference type="ARBA" id="ARBA00023203"/>
    </source>
</evidence>
<dbReference type="Gene3D" id="3.40.850.10">
    <property type="entry name" value="Kinesin motor domain"/>
    <property type="match status" value="1"/>
</dbReference>
<keyword evidence="1" id="KW-0479">Metal-binding</keyword>
<evidence type="ECO:0000313" key="14">
    <source>
        <dbReference type="Proteomes" id="UP000285430"/>
    </source>
</evidence>
<dbReference type="GO" id="GO:0005524">
    <property type="term" value="F:ATP binding"/>
    <property type="evidence" value="ECO:0007669"/>
    <property type="project" value="UniProtKB-UniRule"/>
</dbReference>
<dbReference type="GO" id="GO:0016459">
    <property type="term" value="C:myosin complex"/>
    <property type="evidence" value="ECO:0007669"/>
    <property type="project" value="UniProtKB-KW"/>
</dbReference>
<evidence type="ECO:0000256" key="2">
    <source>
        <dbReference type="ARBA" id="ARBA00022741"/>
    </source>
</evidence>
<evidence type="ECO:0000259" key="12">
    <source>
        <dbReference type="PROSITE" id="PS51757"/>
    </source>
</evidence>
<dbReference type="FunFam" id="1.10.10.820:FF:000001">
    <property type="entry name" value="Myosin heavy chain"/>
    <property type="match status" value="1"/>
</dbReference>